<organism evidence="1 2">
    <name type="scientific">Metabacillus rhizolycopersici</name>
    <dbReference type="NCBI Taxonomy" id="2875709"/>
    <lineage>
        <taxon>Bacteria</taxon>
        <taxon>Bacillati</taxon>
        <taxon>Bacillota</taxon>
        <taxon>Bacilli</taxon>
        <taxon>Bacillales</taxon>
        <taxon>Bacillaceae</taxon>
        <taxon>Metabacillus</taxon>
    </lineage>
</organism>
<keyword evidence="2" id="KW-1185">Reference proteome</keyword>
<accession>A0ABS7UWC1</accession>
<name>A0ABS7UWC1_9BACI</name>
<sequence>MFVSCAKNEEAYAIRTSYRKTYKGRIEEKLELFDVLKQFMGNLKCQISNYYMQS</sequence>
<comment type="caution">
    <text evidence="1">The sequence shown here is derived from an EMBL/GenBank/DDBJ whole genome shotgun (WGS) entry which is preliminary data.</text>
</comment>
<dbReference type="EMBL" id="JAIQUM010000056">
    <property type="protein sequence ID" value="MBZ5752456.1"/>
    <property type="molecule type" value="Genomic_DNA"/>
</dbReference>
<protein>
    <submittedName>
        <fullName evidence="1">Uncharacterized protein</fullName>
    </submittedName>
</protein>
<reference evidence="1" key="1">
    <citation type="submission" date="2024-05" db="EMBL/GenBank/DDBJ databases">
        <title>Metabacillus sp. nov., isolated from the rhizosphere soil of tomato plants.</title>
        <authorList>
            <person name="Ma R."/>
        </authorList>
    </citation>
    <scope>NUCLEOTIDE SEQUENCE</scope>
    <source>
        <strain evidence="1">DBTR6</strain>
    </source>
</reference>
<evidence type="ECO:0000313" key="2">
    <source>
        <dbReference type="Proteomes" id="UP001165287"/>
    </source>
</evidence>
<dbReference type="Proteomes" id="UP001165287">
    <property type="component" value="Unassembled WGS sequence"/>
</dbReference>
<proteinExistence type="predicted"/>
<gene>
    <name evidence="1" type="ORF">K9V48_19910</name>
</gene>
<evidence type="ECO:0000313" key="1">
    <source>
        <dbReference type="EMBL" id="MBZ5752456.1"/>
    </source>
</evidence>
<dbReference type="RefSeq" id="WP_224140912.1">
    <property type="nucleotide sequence ID" value="NZ_JAIQUM010000056.1"/>
</dbReference>